<evidence type="ECO:0000259" key="2">
    <source>
        <dbReference type="PROSITE" id="PS50076"/>
    </source>
</evidence>
<dbReference type="FunFam" id="1.10.287.110:FF:000145">
    <property type="entry name" value="Chaperone protein dnaJ 20, chloroplastic"/>
    <property type="match status" value="1"/>
</dbReference>
<dbReference type="EMBL" id="JBJKTR010000017">
    <property type="protein sequence ID" value="KAL3338039.1"/>
    <property type="molecule type" value="Genomic_DNA"/>
</dbReference>
<name>A0ABD2S2L1_9SOLN</name>
<dbReference type="AlphaFoldDB" id="A0ABD2S2L1"/>
<dbReference type="PANTHER" id="PTHR45090:SF4">
    <property type="entry name" value="J DOMAIN-CONTAINING PROTEIN"/>
    <property type="match status" value="1"/>
</dbReference>
<dbReference type="InterPro" id="IPR018253">
    <property type="entry name" value="DnaJ_domain_CS"/>
</dbReference>
<dbReference type="PANTHER" id="PTHR45090">
    <property type="entry name" value="CHAPERONE PROTEIN DNAJ 20 CHLOROPLASTIC"/>
    <property type="match status" value="1"/>
</dbReference>
<dbReference type="SUPFAM" id="SSF46565">
    <property type="entry name" value="Chaperone J-domain"/>
    <property type="match status" value="1"/>
</dbReference>
<dbReference type="Pfam" id="PF00226">
    <property type="entry name" value="DnaJ"/>
    <property type="match status" value="1"/>
</dbReference>
<dbReference type="PRINTS" id="PR00625">
    <property type="entry name" value="JDOMAIN"/>
</dbReference>
<feature type="domain" description="J" evidence="2">
    <location>
        <begin position="94"/>
        <end position="161"/>
    </location>
</feature>
<comment type="caution">
    <text evidence="3">The sequence shown here is derived from an EMBL/GenBank/DDBJ whole genome shotgun (WGS) entry which is preliminary data.</text>
</comment>
<proteinExistence type="predicted"/>
<evidence type="ECO:0000313" key="4">
    <source>
        <dbReference type="Proteomes" id="UP001627284"/>
    </source>
</evidence>
<keyword evidence="4" id="KW-1185">Reference proteome</keyword>
<dbReference type="PROSITE" id="PS00636">
    <property type="entry name" value="DNAJ_1"/>
    <property type="match status" value="1"/>
</dbReference>
<feature type="non-terminal residue" evidence="3">
    <location>
        <position position="1"/>
    </location>
</feature>
<dbReference type="InterPro" id="IPR036869">
    <property type="entry name" value="J_dom_sf"/>
</dbReference>
<dbReference type="Proteomes" id="UP001627284">
    <property type="component" value="Unassembled WGS sequence"/>
</dbReference>
<sequence>YYYVEQTQENTLKNLSQNLQSKERKMCCNSHGVIPTSEPRFPIFSTHPPTISPNRRLYFLNYPSNYGVLRTKFVSFKPKSNLNDVVSYTDTDNSFYDLLGIPETGSLLEIKQAYKQLARKYHPDVSPPDRVEEYTQRFIRVQEAYETLSDPGMRALYDRDMAKGLHFGFSARSHEAMEEKGEWKNRWQSQLSELKRRRTYKESSNSMSWGARMRKQRDDA</sequence>
<protein>
    <recommendedName>
        <fullName evidence="2">J domain-containing protein</fullName>
    </recommendedName>
</protein>
<dbReference type="InterPro" id="IPR053232">
    <property type="entry name" value="DnaJ_C/III_chloroplastic"/>
</dbReference>
<evidence type="ECO:0000313" key="3">
    <source>
        <dbReference type="EMBL" id="KAL3338039.1"/>
    </source>
</evidence>
<dbReference type="Gene3D" id="1.10.287.110">
    <property type="entry name" value="DnaJ domain"/>
    <property type="match status" value="1"/>
</dbReference>
<accession>A0ABD2S2L1</accession>
<evidence type="ECO:0000256" key="1">
    <source>
        <dbReference type="SAM" id="MobiDB-lite"/>
    </source>
</evidence>
<dbReference type="SMART" id="SM00271">
    <property type="entry name" value="DnaJ"/>
    <property type="match status" value="1"/>
</dbReference>
<reference evidence="3 4" key="1">
    <citation type="submission" date="2024-05" db="EMBL/GenBank/DDBJ databases">
        <title>De novo assembly of an allotetraploid wild potato.</title>
        <authorList>
            <person name="Hosaka A.J."/>
        </authorList>
    </citation>
    <scope>NUCLEOTIDE SEQUENCE [LARGE SCALE GENOMIC DNA]</scope>
    <source>
        <tissue evidence="3">Young leaves</tissue>
    </source>
</reference>
<dbReference type="InterPro" id="IPR001623">
    <property type="entry name" value="DnaJ_domain"/>
</dbReference>
<organism evidence="3 4">
    <name type="scientific">Solanum stoloniferum</name>
    <dbReference type="NCBI Taxonomy" id="62892"/>
    <lineage>
        <taxon>Eukaryota</taxon>
        <taxon>Viridiplantae</taxon>
        <taxon>Streptophyta</taxon>
        <taxon>Embryophyta</taxon>
        <taxon>Tracheophyta</taxon>
        <taxon>Spermatophyta</taxon>
        <taxon>Magnoliopsida</taxon>
        <taxon>eudicotyledons</taxon>
        <taxon>Gunneridae</taxon>
        <taxon>Pentapetalae</taxon>
        <taxon>asterids</taxon>
        <taxon>lamiids</taxon>
        <taxon>Solanales</taxon>
        <taxon>Solanaceae</taxon>
        <taxon>Solanoideae</taxon>
        <taxon>Solaneae</taxon>
        <taxon>Solanum</taxon>
    </lineage>
</organism>
<dbReference type="CDD" id="cd06257">
    <property type="entry name" value="DnaJ"/>
    <property type="match status" value="1"/>
</dbReference>
<gene>
    <name evidence="3" type="ORF">AABB24_030291</name>
</gene>
<dbReference type="PROSITE" id="PS50076">
    <property type="entry name" value="DNAJ_2"/>
    <property type="match status" value="1"/>
</dbReference>
<feature type="region of interest" description="Disordered" evidence="1">
    <location>
        <begin position="195"/>
        <end position="220"/>
    </location>
</feature>